<dbReference type="Pfam" id="PF04809">
    <property type="entry name" value="HupH_C"/>
    <property type="match status" value="1"/>
</dbReference>
<sequence>MSAPELHCEGLPAPVVTLLQEIAVHLDRLVREGVGGAVDLRGLSALTREDLERLRQVLEVGEVQATVESLGKTVVQETGLPGVWWVRYQDRDGARAAERIEVARVPDILVAQSPDISAGLHALVAQLPDGSGAPEDTAPPSISWRDD</sequence>
<comment type="similarity">
    <text evidence="1">Belongs to the HupH/HyaF family.</text>
</comment>
<evidence type="ECO:0000256" key="2">
    <source>
        <dbReference type="SAM" id="MobiDB-lite"/>
    </source>
</evidence>
<dbReference type="RefSeq" id="WP_373655315.1">
    <property type="nucleotide sequence ID" value="NZ_JBGUAW010000004.1"/>
</dbReference>
<dbReference type="InterPro" id="IPR006894">
    <property type="entry name" value="HupH_Hydgase_express_prot_C"/>
</dbReference>
<comment type="caution">
    <text evidence="4">The sequence shown here is derived from an EMBL/GenBank/DDBJ whole genome shotgun (WGS) entry which is preliminary data.</text>
</comment>
<protein>
    <submittedName>
        <fullName evidence="4">Hydrogenase expression/formation C-terminal domain-containing protein</fullName>
    </submittedName>
</protein>
<evidence type="ECO:0000313" key="5">
    <source>
        <dbReference type="Proteomes" id="UP001575181"/>
    </source>
</evidence>
<dbReference type="EMBL" id="JBGUAW010000004">
    <property type="protein sequence ID" value="MFA9460531.1"/>
    <property type="molecule type" value="Genomic_DNA"/>
</dbReference>
<organism evidence="4 5">
    <name type="scientific">Thiohalorhabdus methylotrophus</name>
    <dbReference type="NCBI Taxonomy" id="3242694"/>
    <lineage>
        <taxon>Bacteria</taxon>
        <taxon>Pseudomonadati</taxon>
        <taxon>Pseudomonadota</taxon>
        <taxon>Gammaproteobacteria</taxon>
        <taxon>Thiohalorhabdales</taxon>
        <taxon>Thiohalorhabdaceae</taxon>
        <taxon>Thiohalorhabdus</taxon>
    </lineage>
</organism>
<dbReference type="InterPro" id="IPR038527">
    <property type="entry name" value="HupH_C_sf"/>
</dbReference>
<evidence type="ECO:0000313" key="4">
    <source>
        <dbReference type="EMBL" id="MFA9460531.1"/>
    </source>
</evidence>
<accession>A0ABV4TT71</accession>
<keyword evidence="5" id="KW-1185">Reference proteome</keyword>
<feature type="domain" description="HupH hydrogenase expression protein C-terminal" evidence="3">
    <location>
        <begin position="17"/>
        <end position="123"/>
    </location>
</feature>
<name>A0ABV4TT71_9GAMM</name>
<dbReference type="Proteomes" id="UP001575181">
    <property type="component" value="Unassembled WGS sequence"/>
</dbReference>
<proteinExistence type="inferred from homology"/>
<evidence type="ECO:0000259" key="3">
    <source>
        <dbReference type="Pfam" id="PF04809"/>
    </source>
</evidence>
<reference evidence="4 5" key="1">
    <citation type="submission" date="2024-08" db="EMBL/GenBank/DDBJ databases">
        <title>Whole-genome sequencing of halo(alkali)philic microorganisms from hypersaline lakes.</title>
        <authorList>
            <person name="Sorokin D.Y."/>
            <person name="Merkel A.Y."/>
            <person name="Messina E."/>
            <person name="Yakimov M."/>
        </authorList>
    </citation>
    <scope>NUCLEOTIDE SEQUENCE [LARGE SCALE GENOMIC DNA]</scope>
    <source>
        <strain evidence="4 5">Cl-TMA</strain>
    </source>
</reference>
<gene>
    <name evidence="4" type="ORF">ACERLL_06780</name>
</gene>
<feature type="region of interest" description="Disordered" evidence="2">
    <location>
        <begin position="127"/>
        <end position="147"/>
    </location>
</feature>
<dbReference type="Gene3D" id="3.30.1370.140">
    <property type="entry name" value="HupH hydrogenase expression protein, C-terminal domain"/>
    <property type="match status" value="1"/>
</dbReference>
<evidence type="ECO:0000256" key="1">
    <source>
        <dbReference type="ARBA" id="ARBA00010832"/>
    </source>
</evidence>